<organism evidence="2 3">
    <name type="scientific">Allomyces macrogynus (strain ATCC 38327)</name>
    <name type="common">Allomyces javanicus var. macrogynus</name>
    <dbReference type="NCBI Taxonomy" id="578462"/>
    <lineage>
        <taxon>Eukaryota</taxon>
        <taxon>Fungi</taxon>
        <taxon>Fungi incertae sedis</taxon>
        <taxon>Blastocladiomycota</taxon>
        <taxon>Blastocladiomycetes</taxon>
        <taxon>Blastocladiales</taxon>
        <taxon>Blastocladiaceae</taxon>
        <taxon>Allomyces</taxon>
    </lineage>
</organism>
<dbReference type="Proteomes" id="UP000054350">
    <property type="component" value="Unassembled WGS sequence"/>
</dbReference>
<proteinExistence type="predicted"/>
<reference evidence="2 3" key="1">
    <citation type="submission" date="2009-11" db="EMBL/GenBank/DDBJ databases">
        <title>Annotation of Allomyces macrogynus ATCC 38327.</title>
        <authorList>
            <consortium name="The Broad Institute Genome Sequencing Platform"/>
            <person name="Russ C."/>
            <person name="Cuomo C."/>
            <person name="Burger G."/>
            <person name="Gray M.W."/>
            <person name="Holland P.W.H."/>
            <person name="King N."/>
            <person name="Lang F.B.F."/>
            <person name="Roger A.J."/>
            <person name="Ruiz-Trillo I."/>
            <person name="Young S.K."/>
            <person name="Zeng Q."/>
            <person name="Gargeya S."/>
            <person name="Fitzgerald M."/>
            <person name="Haas B."/>
            <person name="Abouelleil A."/>
            <person name="Alvarado L."/>
            <person name="Arachchi H.M."/>
            <person name="Berlin A."/>
            <person name="Chapman S.B."/>
            <person name="Gearin G."/>
            <person name="Goldberg J."/>
            <person name="Griggs A."/>
            <person name="Gujja S."/>
            <person name="Hansen M."/>
            <person name="Heiman D."/>
            <person name="Howarth C."/>
            <person name="Larimer J."/>
            <person name="Lui A."/>
            <person name="MacDonald P.J.P."/>
            <person name="McCowen C."/>
            <person name="Montmayeur A."/>
            <person name="Murphy C."/>
            <person name="Neiman D."/>
            <person name="Pearson M."/>
            <person name="Priest M."/>
            <person name="Roberts A."/>
            <person name="Saif S."/>
            <person name="Shea T."/>
            <person name="Sisk P."/>
            <person name="Stolte C."/>
            <person name="Sykes S."/>
            <person name="Wortman J."/>
            <person name="Nusbaum C."/>
            <person name="Birren B."/>
        </authorList>
    </citation>
    <scope>NUCLEOTIDE SEQUENCE [LARGE SCALE GENOMIC DNA]</scope>
    <source>
        <strain evidence="2 3">ATCC 38327</strain>
    </source>
</reference>
<accession>A0A0L0S5L8</accession>
<gene>
    <name evidence="2" type="ORF">AMAG_04607</name>
</gene>
<feature type="region of interest" description="Disordered" evidence="1">
    <location>
        <begin position="481"/>
        <end position="505"/>
    </location>
</feature>
<feature type="region of interest" description="Disordered" evidence="1">
    <location>
        <begin position="430"/>
        <end position="469"/>
    </location>
</feature>
<protein>
    <submittedName>
        <fullName evidence="2">Uncharacterized protein</fullName>
    </submittedName>
</protein>
<feature type="compositionally biased region" description="Low complexity" evidence="1">
    <location>
        <begin position="481"/>
        <end position="502"/>
    </location>
</feature>
<dbReference type="EMBL" id="GG745332">
    <property type="protein sequence ID" value="KNE57750.1"/>
    <property type="molecule type" value="Genomic_DNA"/>
</dbReference>
<name>A0A0L0S5L8_ALLM3</name>
<evidence type="ECO:0000313" key="3">
    <source>
        <dbReference type="Proteomes" id="UP000054350"/>
    </source>
</evidence>
<feature type="region of interest" description="Disordered" evidence="1">
    <location>
        <begin position="590"/>
        <end position="618"/>
    </location>
</feature>
<dbReference type="OrthoDB" id="5550997at2759"/>
<evidence type="ECO:0000313" key="2">
    <source>
        <dbReference type="EMBL" id="KNE57750.1"/>
    </source>
</evidence>
<evidence type="ECO:0000256" key="1">
    <source>
        <dbReference type="SAM" id="MobiDB-lite"/>
    </source>
</evidence>
<feature type="compositionally biased region" description="Polar residues" evidence="1">
    <location>
        <begin position="436"/>
        <end position="449"/>
    </location>
</feature>
<sequence length="679" mass="73856">MSGSNIAELLILSSPAHRPRLYSGYPGLSPSFPASIVCIVYLSLLADTPAHALDLTLKTTIRANNGCAPSTSLSSKVATAAGSARSSVDSAPTRPVKFPLKRRTYQRSWTLWRDGQPASEAEQEAHDFDVRYVSPKAVYAARQDLDEDLRAQLDRAEERLRMHDDEINEKPSLYPVCTYPAANHVLARGTHLFYFSCPMPNLPPTLDTAYFSILHTLTARLHVPQRVFPYSWFQKYHVERVDVPLRIRRYNDLDSYLREAPMRVRSAPDAPIAFEVSVPNRILVPYSFVPVTVRLAPNFDHDELARGLASVSLGGSGSTVPVRAKNLEPSVAFRLEQVIIITSWRGAGGKATTTNRRHYSTVLEAVDRSPDRVVGDLWNKTITLHLPMPATAVANHSYYQALYPSMHLKLDLTPWAQRPGVAHDELDEHVLDSPLGNDSGNSTPRSSYDSDSEMPIPPRPHTGSTAGTKFMPEGLRKALASLSGSTSSSRAPSIASVSAPVSPGESPRLLPISPLAMAPRSAATSPLATSRPIGIPTPGLATESLRSSPHDDSAILLVAPPPASSSLWGAHANPVPAMPTLLSGIEPARWPVPADDPVPPPSPHGRPPPSYHELDVPQPTSYLADEPRVADAEQMEVRIRHELVVTGTVGKHSVDVRIPVTIDDGNSTTRADILRHVCA</sequence>
<dbReference type="VEuPathDB" id="FungiDB:AMAG_04607"/>
<reference evidence="3" key="2">
    <citation type="submission" date="2009-11" db="EMBL/GenBank/DDBJ databases">
        <title>The Genome Sequence of Allomyces macrogynus strain ATCC 38327.</title>
        <authorList>
            <consortium name="The Broad Institute Genome Sequencing Platform"/>
            <person name="Russ C."/>
            <person name="Cuomo C."/>
            <person name="Shea T."/>
            <person name="Young S.K."/>
            <person name="Zeng Q."/>
            <person name="Koehrsen M."/>
            <person name="Haas B."/>
            <person name="Borodovsky M."/>
            <person name="Guigo R."/>
            <person name="Alvarado L."/>
            <person name="Berlin A."/>
            <person name="Borenstein D."/>
            <person name="Chen Z."/>
            <person name="Engels R."/>
            <person name="Freedman E."/>
            <person name="Gellesch M."/>
            <person name="Goldberg J."/>
            <person name="Griggs A."/>
            <person name="Gujja S."/>
            <person name="Heiman D."/>
            <person name="Hepburn T."/>
            <person name="Howarth C."/>
            <person name="Jen D."/>
            <person name="Larson L."/>
            <person name="Lewis B."/>
            <person name="Mehta T."/>
            <person name="Park D."/>
            <person name="Pearson M."/>
            <person name="Roberts A."/>
            <person name="Saif S."/>
            <person name="Shenoy N."/>
            <person name="Sisk P."/>
            <person name="Stolte C."/>
            <person name="Sykes S."/>
            <person name="Walk T."/>
            <person name="White J."/>
            <person name="Yandava C."/>
            <person name="Burger G."/>
            <person name="Gray M.W."/>
            <person name="Holland P.W.H."/>
            <person name="King N."/>
            <person name="Lang F.B.F."/>
            <person name="Roger A.J."/>
            <person name="Ruiz-Trillo I."/>
            <person name="Lander E."/>
            <person name="Nusbaum C."/>
        </authorList>
    </citation>
    <scope>NUCLEOTIDE SEQUENCE [LARGE SCALE GENOMIC DNA]</scope>
    <source>
        <strain evidence="3">ATCC 38327</strain>
    </source>
</reference>
<dbReference type="Gene3D" id="2.60.40.640">
    <property type="match status" value="1"/>
</dbReference>
<keyword evidence="3" id="KW-1185">Reference proteome</keyword>
<dbReference type="InterPro" id="IPR014752">
    <property type="entry name" value="Arrestin-like_C"/>
</dbReference>
<feature type="compositionally biased region" description="Pro residues" evidence="1">
    <location>
        <begin position="594"/>
        <end position="610"/>
    </location>
</feature>
<dbReference type="AlphaFoldDB" id="A0A0L0S5L8"/>